<dbReference type="PANTHER" id="PTHR43646:SF2">
    <property type="entry name" value="GLYCOSYLTRANSFERASE 2-LIKE DOMAIN-CONTAINING PROTEIN"/>
    <property type="match status" value="1"/>
</dbReference>
<reference evidence="7 8" key="1">
    <citation type="submission" date="2019-08" db="EMBL/GenBank/DDBJ databases">
        <title>Deep-cultivation of Planctomycetes and their phenomic and genomic characterization uncovers novel biology.</title>
        <authorList>
            <person name="Wiegand S."/>
            <person name="Jogler M."/>
            <person name="Boedeker C."/>
            <person name="Pinto D."/>
            <person name="Vollmers J."/>
            <person name="Rivas-Marin E."/>
            <person name="Kohn T."/>
            <person name="Peeters S.H."/>
            <person name="Heuer A."/>
            <person name="Rast P."/>
            <person name="Oberbeckmann S."/>
            <person name="Bunk B."/>
            <person name="Jeske O."/>
            <person name="Meyerdierks A."/>
            <person name="Storesund J.E."/>
            <person name="Kallscheuer N."/>
            <person name="Luecker S."/>
            <person name="Lage O.M."/>
            <person name="Pohl T."/>
            <person name="Merkel B.J."/>
            <person name="Hornburger P."/>
            <person name="Mueller R.-W."/>
            <person name="Bruemmer F."/>
            <person name="Labrenz M."/>
            <person name="Spormann A.M."/>
            <person name="Op den Camp H."/>
            <person name="Overmann J."/>
            <person name="Amann R."/>
            <person name="Jetten M.S.M."/>
            <person name="Mascher T."/>
            <person name="Medema M.H."/>
            <person name="Devos D.P."/>
            <person name="Kaster A.-K."/>
            <person name="Ovreas L."/>
            <person name="Rohde M."/>
            <person name="Galperin M.Y."/>
            <person name="Jogler C."/>
        </authorList>
    </citation>
    <scope>NUCLEOTIDE SEQUENCE [LARGE SCALE GENOMIC DNA]</scope>
    <source>
        <strain evidence="7 8">FC18</strain>
    </source>
</reference>
<dbReference type="InterPro" id="IPR029044">
    <property type="entry name" value="Nucleotide-diphossugar_trans"/>
</dbReference>
<feature type="domain" description="Glycosyltransferase 2-like" evidence="6">
    <location>
        <begin position="6"/>
        <end position="99"/>
    </location>
</feature>
<accession>A0A5B9P6R9</accession>
<keyword evidence="8" id="KW-1185">Reference proteome</keyword>
<keyword evidence="2" id="KW-1003">Cell membrane</keyword>
<gene>
    <name evidence="7" type="ORF">MFFC18_07260</name>
</gene>
<dbReference type="InterPro" id="IPR001173">
    <property type="entry name" value="Glyco_trans_2-like"/>
</dbReference>
<evidence type="ECO:0000256" key="4">
    <source>
        <dbReference type="ARBA" id="ARBA00022679"/>
    </source>
</evidence>
<evidence type="ECO:0000256" key="5">
    <source>
        <dbReference type="ARBA" id="ARBA00023136"/>
    </source>
</evidence>
<keyword evidence="5" id="KW-0472">Membrane</keyword>
<evidence type="ECO:0000256" key="1">
    <source>
        <dbReference type="ARBA" id="ARBA00004236"/>
    </source>
</evidence>
<dbReference type="CDD" id="cd02522">
    <property type="entry name" value="GT_2_like_a"/>
    <property type="match status" value="1"/>
</dbReference>
<dbReference type="PANTHER" id="PTHR43646">
    <property type="entry name" value="GLYCOSYLTRANSFERASE"/>
    <property type="match status" value="1"/>
</dbReference>
<dbReference type="GO" id="GO:0005886">
    <property type="term" value="C:plasma membrane"/>
    <property type="evidence" value="ECO:0007669"/>
    <property type="project" value="UniProtKB-SubCell"/>
</dbReference>
<dbReference type="RefSeq" id="WP_075085193.1">
    <property type="nucleotide sequence ID" value="NZ_CP042912.1"/>
</dbReference>
<name>A0A5B9P6R9_9BACT</name>
<dbReference type="NCBIfam" id="TIGR04283">
    <property type="entry name" value="glyco_like_mftF"/>
    <property type="match status" value="1"/>
</dbReference>
<keyword evidence="3" id="KW-0328">Glycosyltransferase</keyword>
<proteinExistence type="predicted"/>
<evidence type="ECO:0000256" key="3">
    <source>
        <dbReference type="ARBA" id="ARBA00022676"/>
    </source>
</evidence>
<dbReference type="Proteomes" id="UP000322214">
    <property type="component" value="Chromosome"/>
</dbReference>
<dbReference type="InterPro" id="IPR026461">
    <property type="entry name" value="Trfase_2_rSAM/seldom_assoc"/>
</dbReference>
<sequence length="227" mass="25654">MSATVSVIIPVLNEEAIIETTVVRAGAIADEVIVVDGGSTDRTLELLRPLDCTTISGPRGRGQQIYAGSKIAKGAILLFLHADTWLPVQAKSQILDCWDATSSSEKPYFCGCFEQRIEDARLIYRWLEKGNLWRARYQRLPYGDQGVFVSRELYDAVEGMPQIPLMEDFEFARLISKRGKMKILPGPIHVSARRWEKVGPIRQTIRNWTLALRYRLGAKPESLLSKY</sequence>
<dbReference type="EMBL" id="CP042912">
    <property type="protein sequence ID" value="QEG20875.1"/>
    <property type="molecule type" value="Genomic_DNA"/>
</dbReference>
<protein>
    <submittedName>
        <fullName evidence="7">Glycosyl transferase family 2</fullName>
    </submittedName>
</protein>
<keyword evidence="4 7" id="KW-0808">Transferase</keyword>
<dbReference type="Gene3D" id="3.90.550.10">
    <property type="entry name" value="Spore Coat Polysaccharide Biosynthesis Protein SpsA, Chain A"/>
    <property type="match status" value="1"/>
</dbReference>
<organism evidence="7 8">
    <name type="scientific">Mariniblastus fucicola</name>
    <dbReference type="NCBI Taxonomy" id="980251"/>
    <lineage>
        <taxon>Bacteria</taxon>
        <taxon>Pseudomonadati</taxon>
        <taxon>Planctomycetota</taxon>
        <taxon>Planctomycetia</taxon>
        <taxon>Pirellulales</taxon>
        <taxon>Pirellulaceae</taxon>
        <taxon>Mariniblastus</taxon>
    </lineage>
</organism>
<dbReference type="KEGG" id="mff:MFFC18_07260"/>
<comment type="subcellular location">
    <subcellularLocation>
        <location evidence="1">Cell membrane</location>
    </subcellularLocation>
</comment>
<evidence type="ECO:0000256" key="2">
    <source>
        <dbReference type="ARBA" id="ARBA00022475"/>
    </source>
</evidence>
<dbReference type="SUPFAM" id="SSF53448">
    <property type="entry name" value="Nucleotide-diphospho-sugar transferases"/>
    <property type="match status" value="1"/>
</dbReference>
<evidence type="ECO:0000313" key="7">
    <source>
        <dbReference type="EMBL" id="QEG20875.1"/>
    </source>
</evidence>
<dbReference type="AlphaFoldDB" id="A0A5B9P6R9"/>
<dbReference type="GO" id="GO:0016757">
    <property type="term" value="F:glycosyltransferase activity"/>
    <property type="evidence" value="ECO:0007669"/>
    <property type="project" value="UniProtKB-KW"/>
</dbReference>
<evidence type="ECO:0000313" key="8">
    <source>
        <dbReference type="Proteomes" id="UP000322214"/>
    </source>
</evidence>
<evidence type="ECO:0000259" key="6">
    <source>
        <dbReference type="Pfam" id="PF00535"/>
    </source>
</evidence>
<dbReference type="STRING" id="980251.GCA_001642875_02975"/>
<dbReference type="Pfam" id="PF00535">
    <property type="entry name" value="Glycos_transf_2"/>
    <property type="match status" value="1"/>
</dbReference>